<feature type="signal peptide" evidence="1">
    <location>
        <begin position="1"/>
        <end position="24"/>
    </location>
</feature>
<sequence>MKKILLVCTALFLVACGSSQPSLVYTHAPILNITAELNPLIDANATAQSAWVKNKSNQNINLQYDVFWYDKNGVTQPVSLQQEQYRANLWLAPEQKQAINLSKPTPESVNYRLYLQLKQ</sequence>
<keyword evidence="3" id="KW-1185">Reference proteome</keyword>
<gene>
    <name evidence="2" type="ORF">EV692_1253</name>
</gene>
<dbReference type="RefSeq" id="WP_132301610.1">
    <property type="nucleotide sequence ID" value="NZ_CP170642.1"/>
</dbReference>
<dbReference type="InterPro" id="IPR038483">
    <property type="entry name" value="YcfL-like_sf"/>
</dbReference>
<name>A0A4R1KZJ0_9PAST</name>
<evidence type="ECO:0000256" key="1">
    <source>
        <dbReference type="SAM" id="SignalP"/>
    </source>
</evidence>
<dbReference type="InterPro" id="IPR010824">
    <property type="entry name" value="DUF1425"/>
</dbReference>
<dbReference type="PROSITE" id="PS51257">
    <property type="entry name" value="PROKAR_LIPOPROTEIN"/>
    <property type="match status" value="1"/>
</dbReference>
<proteinExistence type="predicted"/>
<comment type="caution">
    <text evidence="2">The sequence shown here is derived from an EMBL/GenBank/DDBJ whole genome shotgun (WGS) entry which is preliminary data.</text>
</comment>
<accession>A0A4R1KZJ0</accession>
<dbReference type="EMBL" id="SMGJ01000003">
    <property type="protein sequence ID" value="TCK70030.1"/>
    <property type="molecule type" value="Genomic_DNA"/>
</dbReference>
<dbReference type="Pfam" id="PF07233">
    <property type="entry name" value="DUF1425"/>
    <property type="match status" value="1"/>
</dbReference>
<evidence type="ECO:0000313" key="2">
    <source>
        <dbReference type="EMBL" id="TCK70030.1"/>
    </source>
</evidence>
<dbReference type="CDD" id="cd09030">
    <property type="entry name" value="DUF1425"/>
    <property type="match status" value="1"/>
</dbReference>
<evidence type="ECO:0000313" key="3">
    <source>
        <dbReference type="Proteomes" id="UP000295496"/>
    </source>
</evidence>
<organism evidence="2 3">
    <name type="scientific">Lonepinella koalarum</name>
    <dbReference type="NCBI Taxonomy" id="53417"/>
    <lineage>
        <taxon>Bacteria</taxon>
        <taxon>Pseudomonadati</taxon>
        <taxon>Pseudomonadota</taxon>
        <taxon>Gammaproteobacteria</taxon>
        <taxon>Pasteurellales</taxon>
        <taxon>Pasteurellaceae</taxon>
        <taxon>Lonepinella</taxon>
    </lineage>
</organism>
<feature type="chain" id="PRO_5030099138" evidence="1">
    <location>
        <begin position="25"/>
        <end position="119"/>
    </location>
</feature>
<dbReference type="Gene3D" id="2.60.40.3230">
    <property type="match status" value="1"/>
</dbReference>
<protein>
    <submittedName>
        <fullName evidence="2">Uncharacterized protein YcfL</fullName>
    </submittedName>
</protein>
<dbReference type="Proteomes" id="UP000295496">
    <property type="component" value="Unassembled WGS sequence"/>
</dbReference>
<dbReference type="AlphaFoldDB" id="A0A4R1KZJ0"/>
<keyword evidence="1" id="KW-0732">Signal</keyword>
<reference evidence="2 3" key="1">
    <citation type="submission" date="2019-03" db="EMBL/GenBank/DDBJ databases">
        <title>Genomic Encyclopedia of Type Strains, Phase IV (KMG-IV): sequencing the most valuable type-strain genomes for metagenomic binning, comparative biology and taxonomic classification.</title>
        <authorList>
            <person name="Goeker M."/>
        </authorList>
    </citation>
    <scope>NUCLEOTIDE SEQUENCE [LARGE SCALE GENOMIC DNA]</scope>
    <source>
        <strain evidence="2 3">DSM 10053</strain>
    </source>
</reference>